<reference evidence="6" key="1">
    <citation type="submission" date="2022-08" db="EMBL/GenBank/DDBJ databases">
        <authorList>
            <person name="Deng Y."/>
            <person name="Han X.-F."/>
            <person name="Zhang Y.-Q."/>
        </authorList>
    </citation>
    <scope>NUCLEOTIDE SEQUENCE</scope>
    <source>
        <strain evidence="6">CPCC 203386</strain>
    </source>
</reference>
<dbReference type="InterPro" id="IPR001173">
    <property type="entry name" value="Glyco_trans_2-like"/>
</dbReference>
<dbReference type="EC" id="2.4.-.-" evidence="6"/>
<comment type="similarity">
    <text evidence="2">Belongs to the glycosyltransferase 2 family.</text>
</comment>
<dbReference type="PANTHER" id="PTHR43179:SF12">
    <property type="entry name" value="GALACTOFURANOSYLTRANSFERASE GLFT2"/>
    <property type="match status" value="1"/>
</dbReference>
<proteinExistence type="inferred from homology"/>
<evidence type="ECO:0000256" key="2">
    <source>
        <dbReference type="ARBA" id="ARBA00006739"/>
    </source>
</evidence>
<evidence type="ECO:0000256" key="1">
    <source>
        <dbReference type="ARBA" id="ARBA00004776"/>
    </source>
</evidence>
<evidence type="ECO:0000313" key="7">
    <source>
        <dbReference type="Proteomes" id="UP001165586"/>
    </source>
</evidence>
<dbReference type="GO" id="GO:0016757">
    <property type="term" value="F:glycosyltransferase activity"/>
    <property type="evidence" value="ECO:0007669"/>
    <property type="project" value="UniProtKB-KW"/>
</dbReference>
<keyword evidence="4 6" id="KW-0808">Transferase</keyword>
<dbReference type="Gene3D" id="3.90.550.10">
    <property type="entry name" value="Spore Coat Polysaccharide Biosynthesis Protein SpsA, Chain A"/>
    <property type="match status" value="1"/>
</dbReference>
<dbReference type="Proteomes" id="UP001165586">
    <property type="component" value="Unassembled WGS sequence"/>
</dbReference>
<dbReference type="PANTHER" id="PTHR43179">
    <property type="entry name" value="RHAMNOSYLTRANSFERASE WBBL"/>
    <property type="match status" value="1"/>
</dbReference>
<evidence type="ECO:0000259" key="5">
    <source>
        <dbReference type="Pfam" id="PF00535"/>
    </source>
</evidence>
<evidence type="ECO:0000313" key="6">
    <source>
        <dbReference type="EMBL" id="MCS5734140.1"/>
    </source>
</evidence>
<sequence length="296" mass="32771">MTAEPPTIGVVLLTQGTRPDDLWRGALSLLAQQGVVLDIVCVGNGWVPTGLPDAAAPMSLRTLALPENIGIPAGRNAGAAVVSGEYIFFLDDDASLPDPRFLADAVARIRNDPGIGLLQPRVVDPSGATNPRRWVPRIRKGEATESGNVFSVWEGATLLPRRVFDATGGWAAPFFYAHEGIELAWRVWNQGLRTWYDGALVANHPAIEPTRHAYYYRLNARNRVWLAKRNLPWVLAPVYVATWTGIQVLRWARRPSALAAWFGGWAEGWRTDAGERRPISWRTVWRMTKAGRPPIV</sequence>
<organism evidence="6 7">
    <name type="scientific">Herbiconiux daphne</name>
    <dbReference type="NCBI Taxonomy" id="2970914"/>
    <lineage>
        <taxon>Bacteria</taxon>
        <taxon>Bacillati</taxon>
        <taxon>Actinomycetota</taxon>
        <taxon>Actinomycetes</taxon>
        <taxon>Micrococcales</taxon>
        <taxon>Microbacteriaceae</taxon>
        <taxon>Herbiconiux</taxon>
    </lineage>
</organism>
<keyword evidence="7" id="KW-1185">Reference proteome</keyword>
<feature type="domain" description="Glycosyltransferase 2-like" evidence="5">
    <location>
        <begin position="20"/>
        <end position="165"/>
    </location>
</feature>
<gene>
    <name evidence="6" type="ORF">N1032_10360</name>
</gene>
<comment type="pathway">
    <text evidence="1">Cell wall biogenesis; cell wall polysaccharide biosynthesis.</text>
</comment>
<dbReference type="Pfam" id="PF00535">
    <property type="entry name" value="Glycos_transf_2"/>
    <property type="match status" value="1"/>
</dbReference>
<evidence type="ECO:0000256" key="4">
    <source>
        <dbReference type="ARBA" id="ARBA00022679"/>
    </source>
</evidence>
<dbReference type="RefSeq" id="WP_259538989.1">
    <property type="nucleotide sequence ID" value="NZ_JANLCJ010000003.1"/>
</dbReference>
<protein>
    <submittedName>
        <fullName evidence="6">Glycosyltransferase</fullName>
        <ecNumber evidence="6">2.4.-.-</ecNumber>
    </submittedName>
</protein>
<dbReference type="InterPro" id="IPR029044">
    <property type="entry name" value="Nucleotide-diphossugar_trans"/>
</dbReference>
<dbReference type="SUPFAM" id="SSF53448">
    <property type="entry name" value="Nucleotide-diphospho-sugar transferases"/>
    <property type="match status" value="1"/>
</dbReference>
<accession>A0ABT2H2I5</accession>
<name>A0ABT2H2I5_9MICO</name>
<keyword evidence="3 6" id="KW-0328">Glycosyltransferase</keyword>
<evidence type="ECO:0000256" key="3">
    <source>
        <dbReference type="ARBA" id="ARBA00022676"/>
    </source>
</evidence>
<comment type="caution">
    <text evidence="6">The sequence shown here is derived from an EMBL/GenBank/DDBJ whole genome shotgun (WGS) entry which is preliminary data.</text>
</comment>
<dbReference type="EMBL" id="JANLCJ010000003">
    <property type="protein sequence ID" value="MCS5734140.1"/>
    <property type="molecule type" value="Genomic_DNA"/>
</dbReference>